<dbReference type="PIRSF" id="PIRSF038973">
    <property type="entry name" value="SpoIIM"/>
    <property type="match status" value="1"/>
</dbReference>
<dbReference type="OrthoDB" id="1707382at2"/>
<keyword evidence="1" id="KW-1133">Transmembrane helix</keyword>
<feature type="transmembrane region" description="Helical" evidence="1">
    <location>
        <begin position="20"/>
        <end position="38"/>
    </location>
</feature>
<dbReference type="EMBL" id="FUZT01000006">
    <property type="protein sequence ID" value="SKC72417.1"/>
    <property type="molecule type" value="Genomic_DNA"/>
</dbReference>
<dbReference type="InterPro" id="IPR014196">
    <property type="entry name" value="SpoIIM"/>
</dbReference>
<gene>
    <name evidence="2" type="ORF">SAMN02194393_02614</name>
</gene>
<evidence type="ECO:0000313" key="2">
    <source>
        <dbReference type="EMBL" id="SKC72417.1"/>
    </source>
</evidence>
<proteinExistence type="predicted"/>
<feature type="transmembrane region" description="Helical" evidence="1">
    <location>
        <begin position="83"/>
        <end position="102"/>
    </location>
</feature>
<feature type="transmembrane region" description="Helical" evidence="1">
    <location>
        <begin position="109"/>
        <end position="132"/>
    </location>
</feature>
<dbReference type="AlphaFoldDB" id="A0A1T5L8R5"/>
<keyword evidence="1" id="KW-0812">Transmembrane</keyword>
<feature type="transmembrane region" description="Helical" evidence="1">
    <location>
        <begin position="138"/>
        <end position="158"/>
    </location>
</feature>
<sequence length="210" mass="23660">MIRRINDTVIKHIQGNLMTYFFVLLFFMIGISAGAFMSKALTETENKELIGYLRDFFSIVDSKAIDNFSILKQSLLNNFQTGIIIWVLGVTVIGIPFILLLIGLRGFIIGFTVGFFVKQMGLKGVIFSLVSILPQNILIVPATIFIGVLGISFSLMLIRSKTRKNKQYNIVNQFFLYSTVIAVVHIVITVGCLVEAYISPFFIKYLSTYM</sequence>
<accession>A0A1T5L8R5</accession>
<name>A0A1T5L8R5_9FIRM</name>
<reference evidence="3" key="1">
    <citation type="submission" date="2017-02" db="EMBL/GenBank/DDBJ databases">
        <authorList>
            <person name="Varghese N."/>
            <person name="Submissions S."/>
        </authorList>
    </citation>
    <scope>NUCLEOTIDE SEQUENCE [LARGE SCALE GENOMIC DNA]</scope>
    <source>
        <strain evidence="3">M1</strain>
    </source>
</reference>
<keyword evidence="3" id="KW-1185">Reference proteome</keyword>
<evidence type="ECO:0000256" key="1">
    <source>
        <dbReference type="SAM" id="Phobius"/>
    </source>
</evidence>
<dbReference type="InterPro" id="IPR002798">
    <property type="entry name" value="SpoIIM-like"/>
</dbReference>
<dbReference type="Pfam" id="PF01944">
    <property type="entry name" value="SpoIIM"/>
    <property type="match status" value="1"/>
</dbReference>
<feature type="transmembrane region" description="Helical" evidence="1">
    <location>
        <begin position="174"/>
        <end position="198"/>
    </location>
</feature>
<keyword evidence="1" id="KW-0472">Membrane</keyword>
<dbReference type="NCBIfam" id="TIGR02831">
    <property type="entry name" value="spo_II_M"/>
    <property type="match status" value="1"/>
</dbReference>
<organism evidence="2 3">
    <name type="scientific">Maledivibacter halophilus</name>
    <dbReference type="NCBI Taxonomy" id="36842"/>
    <lineage>
        <taxon>Bacteria</taxon>
        <taxon>Bacillati</taxon>
        <taxon>Bacillota</taxon>
        <taxon>Clostridia</taxon>
        <taxon>Peptostreptococcales</taxon>
        <taxon>Caminicellaceae</taxon>
        <taxon>Maledivibacter</taxon>
    </lineage>
</organism>
<protein>
    <submittedName>
        <fullName evidence="2">Stage II sporulation protein M</fullName>
    </submittedName>
</protein>
<dbReference type="Proteomes" id="UP000190285">
    <property type="component" value="Unassembled WGS sequence"/>
</dbReference>
<evidence type="ECO:0000313" key="3">
    <source>
        <dbReference type="Proteomes" id="UP000190285"/>
    </source>
</evidence>
<dbReference type="STRING" id="36842.SAMN02194393_02614"/>
<dbReference type="RefSeq" id="WP_079492143.1">
    <property type="nucleotide sequence ID" value="NZ_FUZT01000006.1"/>
</dbReference>